<reference evidence="1" key="1">
    <citation type="submission" date="2018-06" db="EMBL/GenBank/DDBJ databases">
        <authorList>
            <consortium name="Pathogen Informatics"/>
            <person name="Doyle S."/>
        </authorList>
    </citation>
    <scope>NUCLEOTIDE SEQUENCE [LARGE SCALE GENOMIC DNA]</scope>
    <source>
        <strain evidence="1">NCTC11421</strain>
    </source>
</reference>
<protein>
    <submittedName>
        <fullName evidence="1">Uncharacterized protein</fullName>
    </submittedName>
</protein>
<gene>
    <name evidence="1" type="ORF">NCTC11421_03654</name>
</gene>
<dbReference type="EMBL" id="UGRI01000002">
    <property type="protein sequence ID" value="SUB32219.1"/>
    <property type="molecule type" value="Genomic_DNA"/>
</dbReference>
<dbReference type="AlphaFoldDB" id="A0A379B1Q5"/>
<accession>A0A379B1Q5</accession>
<evidence type="ECO:0000313" key="1">
    <source>
        <dbReference type="EMBL" id="SUB32219.1"/>
    </source>
</evidence>
<proteinExistence type="predicted"/>
<organism evidence="1">
    <name type="scientific">Neisseria gonorrhoeae</name>
    <dbReference type="NCBI Taxonomy" id="485"/>
    <lineage>
        <taxon>Bacteria</taxon>
        <taxon>Pseudomonadati</taxon>
        <taxon>Pseudomonadota</taxon>
        <taxon>Betaproteobacteria</taxon>
        <taxon>Neisseriales</taxon>
        <taxon>Neisseriaceae</taxon>
        <taxon>Neisseria</taxon>
    </lineage>
</organism>
<sequence>MRGKALQIRGNFDGFEAVVQFDVLSDFGEEDGDFRHQFVIDGAQFGRVDDGVEMGHDAPNPADAFGDAGQTLDGVRPAGVRLRFDGGDLSARFGDGGLDGGFDVFGFDLIKTGFFAQVEQCVVNHKMGFLCVLCFRRHIGNMPSEARNGAGRGKLKCFGAGGMI</sequence>
<name>A0A379B1Q5_NEIGO</name>